<feature type="compositionally biased region" description="Basic and acidic residues" evidence="1">
    <location>
        <begin position="24"/>
        <end position="38"/>
    </location>
</feature>
<gene>
    <name evidence="2" type="ORF">PXEA_LOCUS3183</name>
</gene>
<organism evidence="2 3">
    <name type="scientific">Protopolystoma xenopodis</name>
    <dbReference type="NCBI Taxonomy" id="117903"/>
    <lineage>
        <taxon>Eukaryota</taxon>
        <taxon>Metazoa</taxon>
        <taxon>Spiralia</taxon>
        <taxon>Lophotrochozoa</taxon>
        <taxon>Platyhelminthes</taxon>
        <taxon>Monogenea</taxon>
        <taxon>Polyopisthocotylea</taxon>
        <taxon>Polystomatidea</taxon>
        <taxon>Polystomatidae</taxon>
        <taxon>Protopolystoma</taxon>
    </lineage>
</organism>
<proteinExistence type="predicted"/>
<dbReference type="EMBL" id="CAAALY010007138">
    <property type="protein sequence ID" value="VEL09743.1"/>
    <property type="molecule type" value="Genomic_DNA"/>
</dbReference>
<feature type="compositionally biased region" description="Polar residues" evidence="1">
    <location>
        <begin position="149"/>
        <end position="170"/>
    </location>
</feature>
<feature type="compositionally biased region" description="Basic and acidic residues" evidence="1">
    <location>
        <begin position="214"/>
        <end position="223"/>
    </location>
</feature>
<dbReference type="Proteomes" id="UP000784294">
    <property type="component" value="Unassembled WGS sequence"/>
</dbReference>
<feature type="compositionally biased region" description="Basic and acidic residues" evidence="1">
    <location>
        <begin position="60"/>
        <end position="71"/>
    </location>
</feature>
<sequence length="234" mass="26233">MQLLSSSLNDDEIKSLERQMEGLMQELHRLRNPDRKYSADPGGNRLGRLRLLTLNRSGKKASEKQGKEFTEVKTNGFSSNRTGRDRNSEGAARRGNGQEVDRKAVNSEPSTTTLAPKESIQCKKDSESVKGEEDRSRTNGHSSYAKATEMNTANRQVELTPTVNSTASEQQEVENPKRCLVEDSKGNAVRRGQNISKSKVAESDQTERLQLPYTKEEKSKDNENLLDSDSFLIR</sequence>
<accession>A0A448WEB6</accession>
<feature type="compositionally biased region" description="Basic and acidic residues" evidence="1">
    <location>
        <begin position="82"/>
        <end position="92"/>
    </location>
</feature>
<feature type="region of interest" description="Disordered" evidence="1">
    <location>
        <begin position="24"/>
        <end position="234"/>
    </location>
</feature>
<feature type="compositionally biased region" description="Basic and acidic residues" evidence="1">
    <location>
        <begin position="174"/>
        <end position="185"/>
    </location>
</feature>
<dbReference type="AlphaFoldDB" id="A0A448WEB6"/>
<feature type="compositionally biased region" description="Basic and acidic residues" evidence="1">
    <location>
        <begin position="120"/>
        <end position="137"/>
    </location>
</feature>
<comment type="caution">
    <text evidence="2">The sequence shown here is derived from an EMBL/GenBank/DDBJ whole genome shotgun (WGS) entry which is preliminary data.</text>
</comment>
<evidence type="ECO:0000256" key="1">
    <source>
        <dbReference type="SAM" id="MobiDB-lite"/>
    </source>
</evidence>
<evidence type="ECO:0000313" key="2">
    <source>
        <dbReference type="EMBL" id="VEL09743.1"/>
    </source>
</evidence>
<reference evidence="2" key="1">
    <citation type="submission" date="2018-11" db="EMBL/GenBank/DDBJ databases">
        <authorList>
            <consortium name="Pathogen Informatics"/>
        </authorList>
    </citation>
    <scope>NUCLEOTIDE SEQUENCE</scope>
</reference>
<protein>
    <submittedName>
        <fullName evidence="2">Uncharacterized protein</fullName>
    </submittedName>
</protein>
<name>A0A448WEB6_9PLAT</name>
<evidence type="ECO:0000313" key="3">
    <source>
        <dbReference type="Proteomes" id="UP000784294"/>
    </source>
</evidence>
<feature type="compositionally biased region" description="Polar residues" evidence="1">
    <location>
        <begin position="72"/>
        <end position="81"/>
    </location>
</feature>
<keyword evidence="3" id="KW-1185">Reference proteome</keyword>